<evidence type="ECO:0000256" key="3">
    <source>
        <dbReference type="SAM" id="SignalP"/>
    </source>
</evidence>
<keyword evidence="3" id="KW-0732">Signal</keyword>
<sequence>MFLINDRVFAVLSLAALAAAISFDEPAPTPVVNEYSSDGWTPKPTGDPFVELMRRDQPNFCGYLTGNAASAVTCSAGELCGYDTILDWFGCCTGTSITDCGVATACVESAGINSCLADPSCADDPLALFCTAAARPSCGVLWSTIGIASVFHFVCDADGATLQVEATTTGAGSPASGSAAASSFQDTVLVPVSSFTVKPQTSQITQFRKTSSASASTPSSSSSPSAQTSSTTPATTSRASVSVQSAVTLSTSSGSGAAATGAAIVGAAGGVAGLLLLLA</sequence>
<feature type="transmembrane region" description="Helical" evidence="2">
    <location>
        <begin position="257"/>
        <end position="278"/>
    </location>
</feature>
<dbReference type="OrthoDB" id="5347452at2759"/>
<evidence type="ECO:0000313" key="4">
    <source>
        <dbReference type="EMBL" id="OCK81507.1"/>
    </source>
</evidence>
<name>A0A8E2ECN0_9PEZI</name>
<dbReference type="EMBL" id="KV744918">
    <property type="protein sequence ID" value="OCK81507.1"/>
    <property type="molecule type" value="Genomic_DNA"/>
</dbReference>
<feature type="chain" id="PRO_5034211132" description="Extracellular membrane protein CFEM domain-containing protein" evidence="3">
    <location>
        <begin position="21"/>
        <end position="279"/>
    </location>
</feature>
<dbReference type="Proteomes" id="UP000250266">
    <property type="component" value="Unassembled WGS sequence"/>
</dbReference>
<evidence type="ECO:0000256" key="2">
    <source>
        <dbReference type="SAM" id="Phobius"/>
    </source>
</evidence>
<keyword evidence="5" id="KW-1185">Reference proteome</keyword>
<proteinExistence type="predicted"/>
<feature type="compositionally biased region" description="Low complexity" evidence="1">
    <location>
        <begin position="210"/>
        <end position="237"/>
    </location>
</feature>
<keyword evidence="2" id="KW-0812">Transmembrane</keyword>
<evidence type="ECO:0000313" key="5">
    <source>
        <dbReference type="Proteomes" id="UP000250266"/>
    </source>
</evidence>
<dbReference type="AlphaFoldDB" id="A0A8E2ECN0"/>
<organism evidence="4 5">
    <name type="scientific">Lepidopterella palustris CBS 459.81</name>
    <dbReference type="NCBI Taxonomy" id="1314670"/>
    <lineage>
        <taxon>Eukaryota</taxon>
        <taxon>Fungi</taxon>
        <taxon>Dikarya</taxon>
        <taxon>Ascomycota</taxon>
        <taxon>Pezizomycotina</taxon>
        <taxon>Dothideomycetes</taxon>
        <taxon>Pleosporomycetidae</taxon>
        <taxon>Mytilinidiales</taxon>
        <taxon>Argynnaceae</taxon>
        <taxon>Lepidopterella</taxon>
    </lineage>
</organism>
<evidence type="ECO:0000256" key="1">
    <source>
        <dbReference type="SAM" id="MobiDB-lite"/>
    </source>
</evidence>
<gene>
    <name evidence="4" type="ORF">K432DRAFT_442312</name>
</gene>
<keyword evidence="2" id="KW-1133">Transmembrane helix</keyword>
<reference evidence="4 5" key="1">
    <citation type="journal article" date="2016" name="Nat. Commun.">
        <title>Ectomycorrhizal ecology is imprinted in the genome of the dominant symbiotic fungus Cenococcum geophilum.</title>
        <authorList>
            <consortium name="DOE Joint Genome Institute"/>
            <person name="Peter M."/>
            <person name="Kohler A."/>
            <person name="Ohm R.A."/>
            <person name="Kuo A."/>
            <person name="Krutzmann J."/>
            <person name="Morin E."/>
            <person name="Arend M."/>
            <person name="Barry K.W."/>
            <person name="Binder M."/>
            <person name="Choi C."/>
            <person name="Clum A."/>
            <person name="Copeland A."/>
            <person name="Grisel N."/>
            <person name="Haridas S."/>
            <person name="Kipfer T."/>
            <person name="LaButti K."/>
            <person name="Lindquist E."/>
            <person name="Lipzen A."/>
            <person name="Maire R."/>
            <person name="Meier B."/>
            <person name="Mihaltcheva S."/>
            <person name="Molinier V."/>
            <person name="Murat C."/>
            <person name="Poggeler S."/>
            <person name="Quandt C.A."/>
            <person name="Sperisen C."/>
            <person name="Tritt A."/>
            <person name="Tisserant E."/>
            <person name="Crous P.W."/>
            <person name="Henrissat B."/>
            <person name="Nehls U."/>
            <person name="Egli S."/>
            <person name="Spatafora J.W."/>
            <person name="Grigoriev I.V."/>
            <person name="Martin F.M."/>
        </authorList>
    </citation>
    <scope>NUCLEOTIDE SEQUENCE [LARGE SCALE GENOMIC DNA]</scope>
    <source>
        <strain evidence="4 5">CBS 459.81</strain>
    </source>
</reference>
<protein>
    <recommendedName>
        <fullName evidence="6">Extracellular membrane protein CFEM domain-containing protein</fullName>
    </recommendedName>
</protein>
<feature type="signal peptide" evidence="3">
    <location>
        <begin position="1"/>
        <end position="20"/>
    </location>
</feature>
<keyword evidence="2" id="KW-0472">Membrane</keyword>
<accession>A0A8E2ECN0</accession>
<feature type="region of interest" description="Disordered" evidence="1">
    <location>
        <begin position="206"/>
        <end position="237"/>
    </location>
</feature>
<evidence type="ECO:0008006" key="6">
    <source>
        <dbReference type="Google" id="ProtNLM"/>
    </source>
</evidence>